<sequence>MSRTPRPVRSVTGMNLKLSSCTLAVHDVDEALGFYRDVLGFEVRDDVETEGTRWVRVGPPSQPDVQIRLGSPGADPGASPADRQAIEDLMAKGLLGRLVFVTDNCDATFEHIEAAGAEVMQEPINQLDGVRDCAFLDPSGNMLRFTQPWQVVLALASQRAHAATAPQAP</sequence>
<evidence type="ECO:0000259" key="1">
    <source>
        <dbReference type="PROSITE" id="PS51819"/>
    </source>
</evidence>
<dbReference type="PANTHER" id="PTHR36437:SF2">
    <property type="entry name" value="GLYOXALASE_BLEOMYCIN RESISTANCE PROTEIN_DIOXYGENASE"/>
    <property type="match status" value="1"/>
</dbReference>
<feature type="domain" description="VOC" evidence="1">
    <location>
        <begin position="17"/>
        <end position="148"/>
    </location>
</feature>
<dbReference type="Pfam" id="PF00903">
    <property type="entry name" value="Glyoxalase"/>
    <property type="match status" value="1"/>
</dbReference>
<dbReference type="Proteomes" id="UP001230426">
    <property type="component" value="Unassembled WGS sequence"/>
</dbReference>
<protein>
    <submittedName>
        <fullName evidence="2">Catechol 2,3-dioxygenase-like lactoylglutathione lyase family enzyme</fullName>
    </submittedName>
</protein>
<dbReference type="PANTHER" id="PTHR36437">
    <property type="entry name" value="GLYOXALASE/BLEOMYCIN RESISTANCE PROTEIN/DIOXYGENASE"/>
    <property type="match status" value="1"/>
</dbReference>
<dbReference type="SUPFAM" id="SSF54593">
    <property type="entry name" value="Glyoxalase/Bleomycin resistance protein/Dihydroxybiphenyl dioxygenase"/>
    <property type="match status" value="1"/>
</dbReference>
<comment type="caution">
    <text evidence="2">The sequence shown here is derived from an EMBL/GenBank/DDBJ whole genome shotgun (WGS) entry which is preliminary data.</text>
</comment>
<evidence type="ECO:0000313" key="2">
    <source>
        <dbReference type="EMBL" id="MDP9863745.1"/>
    </source>
</evidence>
<dbReference type="InterPro" id="IPR029068">
    <property type="entry name" value="Glyas_Bleomycin-R_OHBP_Dase"/>
</dbReference>
<evidence type="ECO:0000313" key="3">
    <source>
        <dbReference type="Proteomes" id="UP001230426"/>
    </source>
</evidence>
<accession>A0ABT9R3D3</accession>
<dbReference type="EMBL" id="JAUSRB010000002">
    <property type="protein sequence ID" value="MDP9863745.1"/>
    <property type="molecule type" value="Genomic_DNA"/>
</dbReference>
<dbReference type="InterPro" id="IPR004360">
    <property type="entry name" value="Glyas_Fos-R_dOase_dom"/>
</dbReference>
<organism evidence="2 3">
    <name type="scientific">Streptosporangium brasiliense</name>
    <dbReference type="NCBI Taxonomy" id="47480"/>
    <lineage>
        <taxon>Bacteria</taxon>
        <taxon>Bacillati</taxon>
        <taxon>Actinomycetota</taxon>
        <taxon>Actinomycetes</taxon>
        <taxon>Streptosporangiales</taxon>
        <taxon>Streptosporangiaceae</taxon>
        <taxon>Streptosporangium</taxon>
    </lineage>
</organism>
<keyword evidence="3" id="KW-1185">Reference proteome</keyword>
<gene>
    <name evidence="2" type="ORF">J2S55_003011</name>
</gene>
<dbReference type="InterPro" id="IPR037523">
    <property type="entry name" value="VOC_core"/>
</dbReference>
<dbReference type="PROSITE" id="PS51819">
    <property type="entry name" value="VOC"/>
    <property type="match status" value="1"/>
</dbReference>
<name>A0ABT9R3D3_9ACTN</name>
<reference evidence="2 3" key="1">
    <citation type="submission" date="2023-07" db="EMBL/GenBank/DDBJ databases">
        <title>Sequencing the genomes of 1000 actinobacteria strains.</title>
        <authorList>
            <person name="Klenk H.-P."/>
        </authorList>
    </citation>
    <scope>NUCLEOTIDE SEQUENCE [LARGE SCALE GENOMIC DNA]</scope>
    <source>
        <strain evidence="2 3">DSM 44109</strain>
    </source>
</reference>
<dbReference type="RefSeq" id="WP_306860901.1">
    <property type="nucleotide sequence ID" value="NZ_JAUSRB010000002.1"/>
</dbReference>
<dbReference type="Gene3D" id="3.10.180.10">
    <property type="entry name" value="2,3-Dihydroxybiphenyl 1,2-Dioxygenase, domain 1"/>
    <property type="match status" value="1"/>
</dbReference>
<proteinExistence type="predicted"/>